<sequence length="182" mass="18802">MITTIGLLEFNSISQGIKVADIMKKAADIDLILAQPTCPGKYTILISGKVGAVKSSVESGVAAGDPFVVDHLVIPRIHKQILSAINGTTEIKKINAVGVLEYFGIASAIIGADAAAKAAQVDLIQVRLGTGLGGKAYVSFTGDVSAVEQSLKAGANTGKDSGMLFNKVMISSPDKEVFATLL</sequence>
<dbReference type="InterPro" id="IPR044872">
    <property type="entry name" value="CcmK/CsoS1_BMC"/>
</dbReference>
<protein>
    <submittedName>
        <fullName evidence="5 6">Microcompartment protein CcmL/EutN</fullName>
    </submittedName>
</protein>
<evidence type="ECO:0000256" key="3">
    <source>
        <dbReference type="PROSITE-ProRule" id="PRU01278"/>
    </source>
</evidence>
<feature type="domain" description="BMC" evidence="4">
    <location>
        <begin position="96"/>
        <end position="182"/>
    </location>
</feature>
<reference evidence="5 8" key="2">
    <citation type="submission" date="2018-04" db="EMBL/GenBank/DDBJ databases">
        <title>Subsurface microbial communities from deep shales in Ohio and West Virginia, USA.</title>
        <authorList>
            <person name="Wrighton K."/>
        </authorList>
    </citation>
    <scope>NUCLEOTIDE SEQUENCE [LARGE SCALE GENOMIC DNA]</scope>
    <source>
        <strain evidence="5 8">MSL28</strain>
    </source>
</reference>
<gene>
    <name evidence="7" type="ORF">BY453_10173</name>
    <name evidence="5" type="ORF">C8C78_11615</name>
    <name evidence="6" type="ORF">SAMN04488597_105118</name>
</gene>
<feature type="domain" description="BMC" evidence="4">
    <location>
        <begin position="4"/>
        <end position="86"/>
    </location>
</feature>
<dbReference type="InterPro" id="IPR000249">
    <property type="entry name" value="BMC_dom"/>
</dbReference>
<evidence type="ECO:0000313" key="5">
    <source>
        <dbReference type="EMBL" id="PXV64779.1"/>
    </source>
</evidence>
<dbReference type="PANTHER" id="PTHR33941:SF11">
    <property type="entry name" value="BACTERIAL MICROCOMPARTMENT SHELL PROTEIN PDUJ"/>
    <property type="match status" value="1"/>
</dbReference>
<dbReference type="GO" id="GO:0031469">
    <property type="term" value="C:bacterial microcompartment"/>
    <property type="evidence" value="ECO:0007669"/>
    <property type="project" value="UniProtKB-SubCell"/>
</dbReference>
<dbReference type="EMBL" id="SOAA01000001">
    <property type="protein sequence ID" value="TDS35355.1"/>
    <property type="molecule type" value="Genomic_DNA"/>
</dbReference>
<dbReference type="InterPro" id="IPR050575">
    <property type="entry name" value="BMC_shell"/>
</dbReference>
<dbReference type="Gene3D" id="3.30.70.1710">
    <property type="match status" value="2"/>
</dbReference>
<dbReference type="CDD" id="cd07053">
    <property type="entry name" value="BMC_PduT_repeat1"/>
    <property type="match status" value="1"/>
</dbReference>
<dbReference type="AlphaFoldDB" id="A0A1G6L513"/>
<dbReference type="EMBL" id="FMYT01000005">
    <property type="protein sequence ID" value="SDC38380.1"/>
    <property type="molecule type" value="Genomic_DNA"/>
</dbReference>
<comment type="similarity">
    <text evidence="3">Belongs to the bacterial microcompartments protein family.</text>
</comment>
<evidence type="ECO:0000259" key="4">
    <source>
        <dbReference type="PROSITE" id="PS51930"/>
    </source>
</evidence>
<evidence type="ECO:0000256" key="2">
    <source>
        <dbReference type="ARBA" id="ARBA00024446"/>
    </source>
</evidence>
<dbReference type="PIRSF" id="PIRSF034834">
    <property type="entry name" value="PduT"/>
    <property type="match status" value="1"/>
</dbReference>
<accession>A0A1G6L513</accession>
<evidence type="ECO:0000313" key="6">
    <source>
        <dbReference type="EMBL" id="SDC38380.1"/>
    </source>
</evidence>
<dbReference type="PANTHER" id="PTHR33941">
    <property type="entry name" value="PROPANEDIOL UTILIZATION PROTEIN PDUA"/>
    <property type="match status" value="1"/>
</dbReference>
<evidence type="ECO:0000313" key="8">
    <source>
        <dbReference type="Proteomes" id="UP000247389"/>
    </source>
</evidence>
<reference evidence="6 10" key="1">
    <citation type="submission" date="2016-10" db="EMBL/GenBank/DDBJ databases">
        <authorList>
            <person name="Varghese N."/>
            <person name="Submissions S."/>
        </authorList>
    </citation>
    <scope>NUCLEOTIDE SEQUENCE [LARGE SCALE GENOMIC DNA]</scope>
    <source>
        <strain evidence="6 10">WG10</strain>
    </source>
</reference>
<proteinExistence type="inferred from homology"/>
<dbReference type="CDD" id="cd07054">
    <property type="entry name" value="BMC_PduT_repeat2"/>
    <property type="match status" value="1"/>
</dbReference>
<reference evidence="7 9" key="3">
    <citation type="submission" date="2019-03" db="EMBL/GenBank/DDBJ databases">
        <title>Deep subsurface shale carbon reservoir microbial communities from Ohio and West Virginia, USA.</title>
        <authorList>
            <person name="Wrighton K."/>
        </authorList>
    </citation>
    <scope>NUCLEOTIDE SEQUENCE [LARGE SCALE GENOMIC DNA]</scope>
    <source>
        <strain evidence="7 9">UTICA-S4D12</strain>
    </source>
</reference>
<dbReference type="InterPro" id="IPR011238">
    <property type="entry name" value="Micro_shell_prot_PduT"/>
</dbReference>
<keyword evidence="2" id="KW-1283">Bacterial microcompartment</keyword>
<name>A0A1G6L513_9FIRM</name>
<evidence type="ECO:0000313" key="10">
    <source>
        <dbReference type="Proteomes" id="UP000324896"/>
    </source>
</evidence>
<dbReference type="PROSITE" id="PS51930">
    <property type="entry name" value="BMC_2"/>
    <property type="match status" value="2"/>
</dbReference>
<comment type="subcellular location">
    <subcellularLocation>
        <location evidence="1">Bacterial microcompartment</location>
    </subcellularLocation>
</comment>
<dbReference type="SUPFAM" id="SSF143414">
    <property type="entry name" value="CcmK-like"/>
    <property type="match status" value="2"/>
</dbReference>
<dbReference type="Proteomes" id="UP000295758">
    <property type="component" value="Unassembled WGS sequence"/>
</dbReference>
<organism evidence="6 10">
    <name type="scientific">Halanaerobium congolense</name>
    <dbReference type="NCBI Taxonomy" id="54121"/>
    <lineage>
        <taxon>Bacteria</taxon>
        <taxon>Bacillati</taxon>
        <taxon>Bacillota</taxon>
        <taxon>Clostridia</taxon>
        <taxon>Halanaerobiales</taxon>
        <taxon>Halanaerobiaceae</taxon>
        <taxon>Halanaerobium</taxon>
    </lineage>
</organism>
<dbReference type="RefSeq" id="WP_089722943.1">
    <property type="nucleotide sequence ID" value="NZ_FMYT01000005.1"/>
</dbReference>
<evidence type="ECO:0000313" key="7">
    <source>
        <dbReference type="EMBL" id="TDS35355.1"/>
    </source>
</evidence>
<evidence type="ECO:0000313" key="9">
    <source>
        <dbReference type="Proteomes" id="UP000295758"/>
    </source>
</evidence>
<evidence type="ECO:0000256" key="1">
    <source>
        <dbReference type="ARBA" id="ARBA00024322"/>
    </source>
</evidence>
<dbReference type="SMART" id="SM00877">
    <property type="entry name" value="BMC"/>
    <property type="match status" value="2"/>
</dbReference>
<dbReference type="Proteomes" id="UP000247389">
    <property type="component" value="Unassembled WGS sequence"/>
</dbReference>
<dbReference type="InterPro" id="IPR037233">
    <property type="entry name" value="CcmK-like_sf"/>
</dbReference>
<dbReference type="Proteomes" id="UP000324896">
    <property type="component" value="Unassembled WGS sequence"/>
</dbReference>
<dbReference type="Pfam" id="PF00936">
    <property type="entry name" value="BMC"/>
    <property type="match status" value="2"/>
</dbReference>
<dbReference type="EMBL" id="QICM01000016">
    <property type="protein sequence ID" value="PXV64779.1"/>
    <property type="molecule type" value="Genomic_DNA"/>
</dbReference>